<dbReference type="Proteomes" id="UP000217545">
    <property type="component" value="Chromosome"/>
</dbReference>
<sequence length="420" mass="46794">MTVILPFTHPGAGRSKARRAGIGTHPRHQPPTGPGLSAAGAVAPWVESFARHRRQPQDVYWLKENAELLSLLRVMQQQAGGGASAGDFWDEATLSPLRPFYDRAARQLRFFPQYYRFILSICLDYEDLIGTGHIESNIRAAELTHWVAHQGLVEAEMSDLQRAEARQLLARRGIALPMDPGLDDRLRRFARRSQTFAIPNRKAAYELTHIVFYLSDYGRRDPGLDGAVQRSLTYAGLLACLDQDLDLLSEICIALRYCGVAPPSLWEQALTRASEGFVTTPDGFYGHMDDYHAYFVAVWWWQIRASAAQPLTAGTASLQAGAGGAIHIAAPPVQSLLRPLSLWLIENGSDAHRSAAGHWEAAVRHIAECWGQEAADQLLKLKLSTPEFESFWRIFSRRGEATDPARRIRPDGISLTRHAQ</sequence>
<feature type="region of interest" description="Disordered" evidence="1">
    <location>
        <begin position="1"/>
        <end position="38"/>
    </location>
</feature>
<evidence type="ECO:0000256" key="1">
    <source>
        <dbReference type="SAM" id="MobiDB-lite"/>
    </source>
</evidence>
<organism evidence="2 3">
    <name type="scientific">Phaeobacter gallaeciensis</name>
    <dbReference type="NCBI Taxonomy" id="60890"/>
    <lineage>
        <taxon>Bacteria</taxon>
        <taxon>Pseudomonadati</taxon>
        <taxon>Pseudomonadota</taxon>
        <taxon>Alphaproteobacteria</taxon>
        <taxon>Rhodobacterales</taxon>
        <taxon>Roseobacteraceae</taxon>
        <taxon>Phaeobacter</taxon>
    </lineage>
</organism>
<evidence type="ECO:0000313" key="3">
    <source>
        <dbReference type="Proteomes" id="UP000217545"/>
    </source>
</evidence>
<evidence type="ECO:0000313" key="2">
    <source>
        <dbReference type="EMBL" id="ATF06433.1"/>
    </source>
</evidence>
<accession>A0AAC9ZAF1</accession>
<dbReference type="InterPro" id="IPR054197">
    <property type="entry name" value="DUF6902"/>
</dbReference>
<reference evidence="2 3" key="1">
    <citation type="journal article" date="2017" name="Front. Microbiol.">
        <title>Phaeobacter piscinae sp. nov., a species of the Roseobacter group and potential aquaculture probiont.</title>
        <authorList>
            <person name="Sonnenschein E.C."/>
            <person name="Phippen C.B.W."/>
            <person name="Nielsen K.F."/>
            <person name="Mateiu R.V."/>
            <person name="Melchiorsen J."/>
            <person name="Gram L."/>
            <person name="Overmann J."/>
            <person name="Freese H.M."/>
        </authorList>
    </citation>
    <scope>NUCLEOTIDE SEQUENCE [LARGE SCALE GENOMIC DNA]</scope>
    <source>
        <strain evidence="2 3">P63</strain>
    </source>
</reference>
<gene>
    <name evidence="2" type="ORF">PhaeoP63_02369</name>
</gene>
<proteinExistence type="predicted"/>
<dbReference type="Pfam" id="PF21843">
    <property type="entry name" value="DUF6902"/>
    <property type="match status" value="1"/>
</dbReference>
<dbReference type="EMBL" id="CP010784">
    <property type="protein sequence ID" value="ATF06433.1"/>
    <property type="molecule type" value="Genomic_DNA"/>
</dbReference>
<name>A0AAC9ZAF1_9RHOB</name>
<dbReference type="RefSeq" id="WP_024097773.1">
    <property type="nucleotide sequence ID" value="NZ_CP010588.1"/>
</dbReference>
<dbReference type="GeneID" id="31846756"/>
<protein>
    <submittedName>
        <fullName evidence="2">Uncharacterized protein</fullName>
    </submittedName>
</protein>
<dbReference type="AlphaFoldDB" id="A0AAC9ZAF1"/>